<keyword evidence="4 9" id="KW-0812">Transmembrane</keyword>
<feature type="domain" description="Major facilitator superfamily (MFS) profile" evidence="10">
    <location>
        <begin position="63"/>
        <end position="577"/>
    </location>
</feature>
<dbReference type="PRINTS" id="PR00171">
    <property type="entry name" value="SUGRTRNSPORT"/>
</dbReference>
<feature type="transmembrane region" description="Helical" evidence="9">
    <location>
        <begin position="343"/>
        <end position="365"/>
    </location>
</feature>
<dbReference type="GO" id="GO:0016324">
    <property type="term" value="C:apical plasma membrane"/>
    <property type="evidence" value="ECO:0007669"/>
    <property type="project" value="TreeGrafter"/>
</dbReference>
<proteinExistence type="inferred from homology"/>
<protein>
    <submittedName>
        <fullName evidence="11">Proton myo-inositol cotransporter</fullName>
    </submittedName>
</protein>
<organism evidence="11 12">
    <name type="scientific">Holothuria leucospilota</name>
    <name type="common">Black long sea cucumber</name>
    <name type="synonym">Mertensiothuria leucospilota</name>
    <dbReference type="NCBI Taxonomy" id="206669"/>
    <lineage>
        <taxon>Eukaryota</taxon>
        <taxon>Metazoa</taxon>
        <taxon>Echinodermata</taxon>
        <taxon>Eleutherozoa</taxon>
        <taxon>Echinozoa</taxon>
        <taxon>Holothuroidea</taxon>
        <taxon>Aspidochirotacea</taxon>
        <taxon>Aspidochirotida</taxon>
        <taxon>Holothuriidae</taxon>
        <taxon>Holothuria</taxon>
    </lineage>
</organism>
<evidence type="ECO:0000256" key="6">
    <source>
        <dbReference type="ARBA" id="ARBA00023136"/>
    </source>
</evidence>
<dbReference type="CDD" id="cd17360">
    <property type="entry name" value="MFS_HMIT_like"/>
    <property type="match status" value="1"/>
</dbReference>
<dbReference type="PROSITE" id="PS50850">
    <property type="entry name" value="MFS"/>
    <property type="match status" value="1"/>
</dbReference>
<feature type="transmembrane region" description="Helical" evidence="9">
    <location>
        <begin position="187"/>
        <end position="209"/>
    </location>
</feature>
<dbReference type="AlphaFoldDB" id="A0A9Q1CK40"/>
<dbReference type="InterPro" id="IPR036259">
    <property type="entry name" value="MFS_trans_sf"/>
</dbReference>
<feature type="transmembrane region" description="Helical" evidence="9">
    <location>
        <begin position="215"/>
        <end position="238"/>
    </location>
</feature>
<accession>A0A9Q1CK40</accession>
<evidence type="ECO:0000256" key="8">
    <source>
        <dbReference type="SAM" id="MobiDB-lite"/>
    </source>
</evidence>
<feature type="transmembrane region" description="Helical" evidence="9">
    <location>
        <begin position="486"/>
        <end position="508"/>
    </location>
</feature>
<dbReference type="PROSITE" id="PS00217">
    <property type="entry name" value="SUGAR_TRANSPORT_2"/>
    <property type="match status" value="1"/>
</dbReference>
<reference evidence="11" key="1">
    <citation type="submission" date="2021-10" db="EMBL/GenBank/DDBJ databases">
        <title>Tropical sea cucumber genome reveals ecological adaptation and Cuvierian tubules defense mechanism.</title>
        <authorList>
            <person name="Chen T."/>
        </authorList>
    </citation>
    <scope>NUCLEOTIDE SEQUENCE</scope>
    <source>
        <strain evidence="11">Nanhai2018</strain>
        <tissue evidence="11">Muscle</tissue>
    </source>
</reference>
<feature type="transmembrane region" description="Helical" evidence="9">
    <location>
        <begin position="96"/>
        <end position="117"/>
    </location>
</feature>
<feature type="compositionally biased region" description="Acidic residues" evidence="8">
    <location>
        <begin position="610"/>
        <end position="625"/>
    </location>
</feature>
<evidence type="ECO:0000256" key="9">
    <source>
        <dbReference type="SAM" id="Phobius"/>
    </source>
</evidence>
<dbReference type="PROSITE" id="PS00216">
    <property type="entry name" value="SUGAR_TRANSPORT_1"/>
    <property type="match status" value="1"/>
</dbReference>
<evidence type="ECO:0000313" key="11">
    <source>
        <dbReference type="EMBL" id="KAJ8046807.1"/>
    </source>
</evidence>
<evidence type="ECO:0000256" key="4">
    <source>
        <dbReference type="ARBA" id="ARBA00022692"/>
    </source>
</evidence>
<dbReference type="Proteomes" id="UP001152320">
    <property type="component" value="Chromosome 2"/>
</dbReference>
<dbReference type="InterPro" id="IPR050814">
    <property type="entry name" value="Myo-inositol_Transporter"/>
</dbReference>
<comment type="similarity">
    <text evidence="2 7">Belongs to the major facilitator superfamily. Sugar transporter (TC 2.A.1.1) family.</text>
</comment>
<feature type="region of interest" description="Disordered" evidence="8">
    <location>
        <begin position="606"/>
        <end position="625"/>
    </location>
</feature>
<feature type="transmembrane region" description="Helical" evidence="9">
    <location>
        <begin position="555"/>
        <end position="573"/>
    </location>
</feature>
<feature type="transmembrane region" description="Helical" evidence="9">
    <location>
        <begin position="529"/>
        <end position="549"/>
    </location>
</feature>
<evidence type="ECO:0000256" key="3">
    <source>
        <dbReference type="ARBA" id="ARBA00022448"/>
    </source>
</evidence>
<dbReference type="SUPFAM" id="SSF103473">
    <property type="entry name" value="MFS general substrate transporter"/>
    <property type="match status" value="2"/>
</dbReference>
<dbReference type="OrthoDB" id="6339427at2759"/>
<feature type="compositionally biased region" description="Polar residues" evidence="8">
    <location>
        <begin position="13"/>
        <end position="27"/>
    </location>
</feature>
<keyword evidence="6 9" id="KW-0472">Membrane</keyword>
<keyword evidence="12" id="KW-1185">Reference proteome</keyword>
<evidence type="ECO:0000256" key="5">
    <source>
        <dbReference type="ARBA" id="ARBA00022989"/>
    </source>
</evidence>
<feature type="transmembrane region" description="Helical" evidence="9">
    <location>
        <begin position="129"/>
        <end position="148"/>
    </location>
</feature>
<dbReference type="Gene3D" id="1.20.1250.20">
    <property type="entry name" value="MFS general substrate transporter like domains"/>
    <property type="match status" value="2"/>
</dbReference>
<feature type="region of interest" description="Disordered" evidence="8">
    <location>
        <begin position="12"/>
        <end position="37"/>
    </location>
</feature>
<dbReference type="EMBL" id="JAIZAY010000002">
    <property type="protein sequence ID" value="KAJ8046807.1"/>
    <property type="molecule type" value="Genomic_DNA"/>
</dbReference>
<feature type="transmembrane region" description="Helical" evidence="9">
    <location>
        <begin position="307"/>
        <end position="331"/>
    </location>
</feature>
<dbReference type="PANTHER" id="PTHR48020:SF12">
    <property type="entry name" value="PROTON MYO-INOSITOL COTRANSPORTER"/>
    <property type="match status" value="1"/>
</dbReference>
<dbReference type="InterPro" id="IPR005828">
    <property type="entry name" value="MFS_sugar_transport-like"/>
</dbReference>
<dbReference type="NCBIfam" id="TIGR00879">
    <property type="entry name" value="SP"/>
    <property type="match status" value="1"/>
</dbReference>
<dbReference type="Pfam" id="PF00083">
    <property type="entry name" value="Sugar_tr"/>
    <property type="match status" value="2"/>
</dbReference>
<dbReference type="InterPro" id="IPR003663">
    <property type="entry name" value="Sugar/inositol_transpt"/>
</dbReference>
<keyword evidence="3 7" id="KW-0813">Transport</keyword>
<comment type="subcellular location">
    <subcellularLocation>
        <location evidence="1">Membrane</location>
        <topology evidence="1">Multi-pass membrane protein</topology>
    </subcellularLocation>
</comment>
<dbReference type="PANTHER" id="PTHR48020">
    <property type="entry name" value="PROTON MYO-INOSITOL COTRANSPORTER"/>
    <property type="match status" value="1"/>
</dbReference>
<dbReference type="FunFam" id="1.20.1250.20:FF:000177">
    <property type="entry name" value="proton myo-inositol cotransporter isoform X1"/>
    <property type="match status" value="1"/>
</dbReference>
<keyword evidence="5 9" id="KW-1133">Transmembrane helix</keyword>
<dbReference type="InterPro" id="IPR020846">
    <property type="entry name" value="MFS_dom"/>
</dbReference>
<evidence type="ECO:0000256" key="1">
    <source>
        <dbReference type="ARBA" id="ARBA00004141"/>
    </source>
</evidence>
<dbReference type="GO" id="GO:0005366">
    <property type="term" value="F:myo-inositol:proton symporter activity"/>
    <property type="evidence" value="ECO:0007669"/>
    <property type="project" value="TreeGrafter"/>
</dbReference>
<comment type="caution">
    <text evidence="11">The sequence shown here is derived from an EMBL/GenBank/DDBJ whole genome shotgun (WGS) entry which is preliminary data.</text>
</comment>
<sequence length="625" mass="68596">MTSEVVSLERMASINSDTNPPTTSYTKNGVPDSPGQTVEATSYEASSLNPVVKEPFTLYLKVLAGFAAIGGFLFGYDTGVVSGALILLKQEFTLTTVWQEIFVSITIFAAAISAVFGGLLNDRFGRRPVILISSSVFLAGAVILASAYNKEMLIIGRAVVGVGVGLASMTVPMYIAEASPPHARGTLVTINNLFITGGQFVASVVDGIFSYWPAWGWRCMLGLAGVPALIQLVGFIFLPESPRWLILHGKHEKGKKVLHNIYGPSVYMREYEQISHSAEKEAKTKRIKTGHPPTIKRMLKSPTVRRALILGCGLQMFQQLAGINTVMYYSASIIRMSGVQSDIVVIWLASAVAFVNFSFTLVGVYCMERLGRRKLGLASMAGVALSQVFLTVAFVLISQTSPDVISVYNGTNSTCSSYHSCDSCIIHEGCGFCFKSFTNNSVENSFCLEDSSTFQNESDVGPCSRSEIHASSYTWAFDFCPSPVSFLAFIGLILYLMFFAPGMGPLPWTVNAEIFPQWARSTGNAITSAVNWTFNIIVSMTFLTLTEIITRQGTFALYAVICFTGLLFMYLCLPETKGKPLEEVTNLFLYPLFSIGRMWNRTREYQNLSQEEEDDDDNDEVEGDR</sequence>
<evidence type="ECO:0000256" key="2">
    <source>
        <dbReference type="ARBA" id="ARBA00010992"/>
    </source>
</evidence>
<evidence type="ECO:0000256" key="7">
    <source>
        <dbReference type="RuleBase" id="RU003346"/>
    </source>
</evidence>
<feature type="transmembrane region" description="Helical" evidence="9">
    <location>
        <begin position="377"/>
        <end position="397"/>
    </location>
</feature>
<name>A0A9Q1CK40_HOLLE</name>
<evidence type="ECO:0000259" key="10">
    <source>
        <dbReference type="PROSITE" id="PS50850"/>
    </source>
</evidence>
<feature type="transmembrane region" description="Helical" evidence="9">
    <location>
        <begin position="154"/>
        <end position="175"/>
    </location>
</feature>
<dbReference type="InterPro" id="IPR005829">
    <property type="entry name" value="Sugar_transporter_CS"/>
</dbReference>
<gene>
    <name evidence="11" type="ORF">HOLleu_05601</name>
</gene>
<evidence type="ECO:0000313" key="12">
    <source>
        <dbReference type="Proteomes" id="UP001152320"/>
    </source>
</evidence>